<dbReference type="Proteomes" id="UP000295070">
    <property type="component" value="Chromosome 20"/>
</dbReference>
<sequence length="72" mass="8005">MFNVTADPNKCFPCIYSIPIMQCPQDIYHDYQAKLLMRGPSENCTNNPPPLGPPHSMEDNLLLAPALPVSHP</sequence>
<comment type="caution">
    <text evidence="1">The sequence shown here is derived from an EMBL/GenBank/DDBJ whole genome shotgun (WGS) entry which is preliminary data.</text>
</comment>
<gene>
    <name evidence="1" type="ORF">EPR50_G00204300</name>
</gene>
<proteinExistence type="predicted"/>
<name>A0A484C5F7_PERFV</name>
<dbReference type="EMBL" id="SCKG01000020">
    <property type="protein sequence ID" value="TDG98795.1"/>
    <property type="molecule type" value="Genomic_DNA"/>
</dbReference>
<evidence type="ECO:0000313" key="1">
    <source>
        <dbReference type="EMBL" id="TDG98795.1"/>
    </source>
</evidence>
<organism evidence="1 2">
    <name type="scientific">Perca flavescens</name>
    <name type="common">American yellow perch</name>
    <name type="synonym">Morone flavescens</name>
    <dbReference type="NCBI Taxonomy" id="8167"/>
    <lineage>
        <taxon>Eukaryota</taxon>
        <taxon>Metazoa</taxon>
        <taxon>Chordata</taxon>
        <taxon>Craniata</taxon>
        <taxon>Vertebrata</taxon>
        <taxon>Euteleostomi</taxon>
        <taxon>Actinopterygii</taxon>
        <taxon>Neopterygii</taxon>
        <taxon>Teleostei</taxon>
        <taxon>Neoteleostei</taxon>
        <taxon>Acanthomorphata</taxon>
        <taxon>Eupercaria</taxon>
        <taxon>Perciformes</taxon>
        <taxon>Percoidei</taxon>
        <taxon>Percidae</taxon>
        <taxon>Percinae</taxon>
        <taxon>Perca</taxon>
    </lineage>
</organism>
<evidence type="ECO:0000313" key="2">
    <source>
        <dbReference type="Proteomes" id="UP000295070"/>
    </source>
</evidence>
<accession>A0A484C5F7</accession>
<dbReference type="AlphaFoldDB" id="A0A484C5F7"/>
<reference evidence="1 2" key="1">
    <citation type="submission" date="2019-01" db="EMBL/GenBank/DDBJ databases">
        <title>A chromosome-scale genome assembly of the yellow perch, Perca flavescens.</title>
        <authorList>
            <person name="Feron R."/>
            <person name="Morvezen R."/>
            <person name="Bestin A."/>
            <person name="Haffray P."/>
            <person name="Klopp C."/>
            <person name="Zahm M."/>
            <person name="Cabau C."/>
            <person name="Roques C."/>
            <person name="Donnadieu C."/>
            <person name="Bouchez O."/>
            <person name="Christie M."/>
            <person name="Larson W."/>
            <person name="Guiguen Y."/>
        </authorList>
    </citation>
    <scope>NUCLEOTIDE SEQUENCE [LARGE SCALE GENOMIC DNA]</scope>
    <source>
        <strain evidence="1">YP-PL-M2</strain>
        <tissue evidence="1">Blood</tissue>
    </source>
</reference>
<keyword evidence="2" id="KW-1185">Reference proteome</keyword>
<protein>
    <submittedName>
        <fullName evidence="1">Uncharacterized protein</fullName>
    </submittedName>
</protein>